<gene>
    <name evidence="6" type="ORF">FVR03_08600</name>
</gene>
<dbReference type="PANTHER" id="PTHR40980">
    <property type="entry name" value="PLUG DOMAIN-CONTAINING PROTEIN"/>
    <property type="match status" value="1"/>
</dbReference>
<name>A0A5C8KBZ1_9BACT</name>
<dbReference type="Pfam" id="PF14905">
    <property type="entry name" value="OMP_b-brl_3"/>
    <property type="match status" value="1"/>
</dbReference>
<dbReference type="PANTHER" id="PTHR40980:SF4">
    <property type="entry name" value="TONB-DEPENDENT RECEPTOR-LIKE BETA-BARREL DOMAIN-CONTAINING PROTEIN"/>
    <property type="match status" value="1"/>
</dbReference>
<dbReference type="Gene3D" id="2.170.130.10">
    <property type="entry name" value="TonB-dependent receptor, plug domain"/>
    <property type="match status" value="1"/>
</dbReference>
<reference evidence="6 7" key="1">
    <citation type="submission" date="2019-08" db="EMBL/GenBank/DDBJ databases">
        <authorList>
            <person name="Shi S."/>
        </authorList>
    </citation>
    <scope>NUCLEOTIDE SEQUENCE [LARGE SCALE GENOMIC DNA]</scope>
    <source>
        <strain evidence="6 7">GY10130</strain>
    </source>
</reference>
<evidence type="ECO:0000256" key="2">
    <source>
        <dbReference type="ARBA" id="ARBA00023136"/>
    </source>
</evidence>
<dbReference type="SUPFAM" id="SSF56935">
    <property type="entry name" value="Porins"/>
    <property type="match status" value="1"/>
</dbReference>
<evidence type="ECO:0000313" key="6">
    <source>
        <dbReference type="EMBL" id="TXK48080.1"/>
    </source>
</evidence>
<feature type="chain" id="PRO_5022868183" evidence="4">
    <location>
        <begin position="22"/>
        <end position="713"/>
    </location>
</feature>
<dbReference type="AlphaFoldDB" id="A0A5C8KBZ1"/>
<dbReference type="OrthoDB" id="905812at2"/>
<evidence type="ECO:0000256" key="1">
    <source>
        <dbReference type="ARBA" id="ARBA00004442"/>
    </source>
</evidence>
<keyword evidence="2" id="KW-0472">Membrane</keyword>
<feature type="domain" description="Outer membrane protein beta-barrel" evidence="5">
    <location>
        <begin position="379"/>
        <end position="712"/>
    </location>
</feature>
<dbReference type="Pfam" id="PF13620">
    <property type="entry name" value="CarboxypepD_reg"/>
    <property type="match status" value="1"/>
</dbReference>
<accession>A0A5C8KBZ1</accession>
<evidence type="ECO:0000259" key="5">
    <source>
        <dbReference type="Pfam" id="PF14905"/>
    </source>
</evidence>
<dbReference type="GO" id="GO:0009279">
    <property type="term" value="C:cell outer membrane"/>
    <property type="evidence" value="ECO:0007669"/>
    <property type="project" value="UniProtKB-SubCell"/>
</dbReference>
<organism evidence="6 7">
    <name type="scientific">Pontibacter qinzhouensis</name>
    <dbReference type="NCBI Taxonomy" id="2603253"/>
    <lineage>
        <taxon>Bacteria</taxon>
        <taxon>Pseudomonadati</taxon>
        <taxon>Bacteroidota</taxon>
        <taxon>Cytophagia</taxon>
        <taxon>Cytophagales</taxon>
        <taxon>Hymenobacteraceae</taxon>
        <taxon>Pontibacter</taxon>
    </lineage>
</organism>
<dbReference type="SUPFAM" id="SSF49464">
    <property type="entry name" value="Carboxypeptidase regulatory domain-like"/>
    <property type="match status" value="1"/>
</dbReference>
<dbReference type="Gene3D" id="2.60.40.1120">
    <property type="entry name" value="Carboxypeptidase-like, regulatory domain"/>
    <property type="match status" value="1"/>
</dbReference>
<feature type="signal peptide" evidence="4">
    <location>
        <begin position="1"/>
        <end position="21"/>
    </location>
</feature>
<dbReference type="EMBL" id="VRTY01000025">
    <property type="protein sequence ID" value="TXK48080.1"/>
    <property type="molecule type" value="Genomic_DNA"/>
</dbReference>
<keyword evidence="7" id="KW-1185">Reference proteome</keyword>
<dbReference type="Gene3D" id="2.40.170.20">
    <property type="entry name" value="TonB-dependent receptor, beta-barrel domain"/>
    <property type="match status" value="1"/>
</dbReference>
<evidence type="ECO:0000256" key="3">
    <source>
        <dbReference type="ARBA" id="ARBA00023237"/>
    </source>
</evidence>
<comment type="subcellular location">
    <subcellularLocation>
        <location evidence="1">Cell outer membrane</location>
    </subcellularLocation>
</comment>
<dbReference type="Proteomes" id="UP000321926">
    <property type="component" value="Unassembled WGS sequence"/>
</dbReference>
<dbReference type="InterPro" id="IPR036942">
    <property type="entry name" value="Beta-barrel_TonB_sf"/>
</dbReference>
<dbReference type="RefSeq" id="WP_147921336.1">
    <property type="nucleotide sequence ID" value="NZ_VRTY01000025.1"/>
</dbReference>
<dbReference type="InterPro" id="IPR041700">
    <property type="entry name" value="OMP_b-brl_3"/>
</dbReference>
<dbReference type="InterPro" id="IPR037066">
    <property type="entry name" value="Plug_dom_sf"/>
</dbReference>
<comment type="caution">
    <text evidence="6">The sequence shown here is derived from an EMBL/GenBank/DDBJ whole genome shotgun (WGS) entry which is preliminary data.</text>
</comment>
<keyword evidence="3" id="KW-0998">Cell outer membrane</keyword>
<keyword evidence="4" id="KW-0732">Signal</keyword>
<dbReference type="InterPro" id="IPR008969">
    <property type="entry name" value="CarboxyPept-like_regulatory"/>
</dbReference>
<protein>
    <submittedName>
        <fullName evidence="6">TonB-dependent receptor</fullName>
    </submittedName>
</protein>
<sequence>MKKLLLPLLLLLLLQAKAQQAGITGFVQDEFRQPVEFANVALLRAADSTLVKGSLTDASGTFVFDNLPATSYYVVAMMVGFSKTQSPEITLATGAEQVQLQPLVLQQAATNLKEVVVEGQKPLIEQHLDKTVLNVENSIIAAGSTALEVLEKAPGVSIDQNENISMRGRQGVIVMIDGKPTQMTGTELANLLRGMSANAVEKIELITNPSAKYDAAGNAGIIDIKLKRANNLGTNGTVSSSFGQGQYSKSNQGLQLNNRSSKFNVFGNYNYVYRSDFTQLDIYRQFFDSEGAYKGTYDQQNRFNFRVNSHTLRLGADYFLTPGTVIGVVTNGFLLDINRDNFNRSNIYGMPERAESYFLTNAIAGHDRNNQGLNFNIKHTLDSLGREISADLDYLLYHNHDRQNFTTNYYNQLNETTQAAYLLHGGLNGSLKIRSAKIDYTQPWQAVGGTLEAGLKSSLVTADNNLTFYDRSNGNEVLDTDKSNHFVYREHIHAAYLNSSKKWESISLQLGLRLENTQAKGQQLTDGQEFDRTYTQLFPSAFLGYTVSKKNEVGLSVSRRINRPSYSQLNPFKNFLDPSTYSAGNPFLRPELSYSFEFSHTYDQRFTTKFGYSRTTDVLIQVLAPDMAAEKLVAQTMQNLAQLDYYSLTVSAPVSIGSWFSSVNNGTFYYALYQGNLARTNLNNGRPSYTLNSNNTVKLNRGWSAEVTGEVRS</sequence>
<proteinExistence type="predicted"/>
<feature type="non-terminal residue" evidence="6">
    <location>
        <position position="713"/>
    </location>
</feature>
<evidence type="ECO:0000256" key="4">
    <source>
        <dbReference type="SAM" id="SignalP"/>
    </source>
</evidence>
<evidence type="ECO:0000313" key="7">
    <source>
        <dbReference type="Proteomes" id="UP000321926"/>
    </source>
</evidence>
<keyword evidence="6" id="KW-0675">Receptor</keyword>